<keyword evidence="3" id="KW-1185">Reference proteome</keyword>
<comment type="caution">
    <text evidence="2">The sequence shown here is derived from an EMBL/GenBank/DDBJ whole genome shotgun (WGS) entry which is preliminary data.</text>
</comment>
<name>A0A9P9RDY3_FUSSL</name>
<dbReference type="SUPFAM" id="SSF52047">
    <property type="entry name" value="RNI-like"/>
    <property type="match status" value="1"/>
</dbReference>
<evidence type="ECO:0000313" key="2">
    <source>
        <dbReference type="EMBL" id="KAH7275003.1"/>
    </source>
</evidence>
<dbReference type="AlphaFoldDB" id="A0A9P9RDY3"/>
<dbReference type="Pfam" id="PF20183">
    <property type="entry name" value="DUF6546"/>
    <property type="match status" value="1"/>
</dbReference>
<gene>
    <name evidence="2" type="ORF">B0J15DRAFT_556891</name>
</gene>
<dbReference type="OrthoDB" id="5333491at2759"/>
<dbReference type="EMBL" id="JAGTJS010000001">
    <property type="protein sequence ID" value="KAH7275003.1"/>
    <property type="molecule type" value="Genomic_DNA"/>
</dbReference>
<evidence type="ECO:0000313" key="3">
    <source>
        <dbReference type="Proteomes" id="UP000736672"/>
    </source>
</evidence>
<proteinExistence type="predicted"/>
<reference evidence="2" key="1">
    <citation type="journal article" date="2021" name="Nat. Commun.">
        <title>Genetic determinants of endophytism in the Arabidopsis root mycobiome.</title>
        <authorList>
            <person name="Mesny F."/>
            <person name="Miyauchi S."/>
            <person name="Thiergart T."/>
            <person name="Pickel B."/>
            <person name="Atanasova L."/>
            <person name="Karlsson M."/>
            <person name="Huettel B."/>
            <person name="Barry K.W."/>
            <person name="Haridas S."/>
            <person name="Chen C."/>
            <person name="Bauer D."/>
            <person name="Andreopoulos W."/>
            <person name="Pangilinan J."/>
            <person name="LaButti K."/>
            <person name="Riley R."/>
            <person name="Lipzen A."/>
            <person name="Clum A."/>
            <person name="Drula E."/>
            <person name="Henrissat B."/>
            <person name="Kohler A."/>
            <person name="Grigoriev I.V."/>
            <person name="Martin F.M."/>
            <person name="Hacquard S."/>
        </authorList>
    </citation>
    <scope>NUCLEOTIDE SEQUENCE</scope>
    <source>
        <strain evidence="2">FSSC 5 MPI-SDFR-AT-0091</strain>
    </source>
</reference>
<evidence type="ECO:0000259" key="1">
    <source>
        <dbReference type="Pfam" id="PF20183"/>
    </source>
</evidence>
<feature type="domain" description="DUF6546" evidence="1">
    <location>
        <begin position="274"/>
        <end position="471"/>
    </location>
</feature>
<sequence length="478" mass="55694">MTSCVTRSMTRRAATKNMFPPEIQLYILEWLMTPHNMSKDRLARPSNFACVCKSWHRIVEKSTFHHISLRPACIPTFERLVGPASSRRGYVKHVLLEIPVWKDDHGPLYNHNNCIFTRAVSFLWKVLSTWKNQSLTVELGIFSSFETQMHCLDLSNDRQVPECILSNPHTDHASRFENPPTDPLFLDEWKWQKRSYLGSWALEFGENYSLPRAPVITRLLVRRRYLRNISPKAFSDMFNAAPCLEVIHLERWCYNRIESDKEWDNGSSLIGLHMPSSLKRFSFYNECGTMYHRQGRMRIPRSNKRLLRSLTENMWSNHLEHLSISFAFDAQDFFSPHLSHNWASLVTLALTSNLVLKRSSAMVNQLLVKVAEAAKHMSRLEMLEIWNCEARDSEAGIFRYEKLDRAGNIVWQGTWDLYMSNQVKRAWQEVLIGSDGGHYELGVEVMSLQPEELVSLVSIYPYLKLRKHVLDGISWTQV</sequence>
<accession>A0A9P9RDY3</accession>
<dbReference type="Proteomes" id="UP000736672">
    <property type="component" value="Unassembled WGS sequence"/>
</dbReference>
<dbReference type="InterPro" id="IPR046676">
    <property type="entry name" value="DUF6546"/>
</dbReference>
<protein>
    <recommendedName>
        <fullName evidence="1">DUF6546 domain-containing protein</fullName>
    </recommendedName>
</protein>
<organism evidence="2 3">
    <name type="scientific">Fusarium solani</name>
    <name type="common">Filamentous fungus</name>
    <dbReference type="NCBI Taxonomy" id="169388"/>
    <lineage>
        <taxon>Eukaryota</taxon>
        <taxon>Fungi</taxon>
        <taxon>Dikarya</taxon>
        <taxon>Ascomycota</taxon>
        <taxon>Pezizomycotina</taxon>
        <taxon>Sordariomycetes</taxon>
        <taxon>Hypocreomycetidae</taxon>
        <taxon>Hypocreales</taxon>
        <taxon>Nectriaceae</taxon>
        <taxon>Fusarium</taxon>
        <taxon>Fusarium solani species complex</taxon>
    </lineage>
</organism>
<dbReference type="CDD" id="cd09917">
    <property type="entry name" value="F-box_SF"/>
    <property type="match status" value="1"/>
</dbReference>